<dbReference type="InterPro" id="IPR006076">
    <property type="entry name" value="FAD-dep_OxRdtase"/>
</dbReference>
<dbReference type="Proteomes" id="UP000276741">
    <property type="component" value="Chromosome"/>
</dbReference>
<evidence type="ECO:0000313" key="4">
    <source>
        <dbReference type="EMBL" id="GGT94052.1"/>
    </source>
</evidence>
<evidence type="ECO:0000313" key="5">
    <source>
        <dbReference type="Proteomes" id="UP000276741"/>
    </source>
</evidence>
<evidence type="ECO:0000313" key="3">
    <source>
        <dbReference type="EMBL" id="BBD72506.1"/>
    </source>
</evidence>
<dbReference type="KEGG" id="sacd:HS1genome_0895"/>
<dbReference type="EMBL" id="AP018553">
    <property type="protein sequence ID" value="BBD72506.1"/>
    <property type="molecule type" value="Genomic_DNA"/>
</dbReference>
<sequence>MIVIVGAGGHGLSAAYHLLKRGVKNVVIIEAKRVGYGSSSRNISRYRVYFNDKKNVEFARKAMEFFSKESKELKFNTMFMRTGYLWILGEGPTEGFRRSTNLWDSEGLGGKYLDCNNFNFLKEGLGECYFGPLAGSFHHDYLTLSYYEEVRKVHTFLSGEVTQLLSSGGKVKGVVVEGRQVQADTVLITAGAWTSRLLSSLGLSIPIVPERKEAYITEDVKFKVKPLVIDLATGVYFSHTLKGEIIGGIDRGVQGFVEFSISLDNMLAYLKRLRHLVRGIEGIGLMRGWSGFYEMTPDRSHVMGFDPQWPEGLFIDAGYSGHGMMMSPLSGEIMAKMIVDGKIDGLAQPFTPERFRTHKLLEENMVI</sequence>
<reference evidence="4" key="1">
    <citation type="journal article" date="2014" name="Int. J. Syst. Evol. Microbiol.">
        <title>Complete genome sequence of Corynebacterium casei LMG S-19264T (=DSM 44701T), isolated from a smear-ripened cheese.</title>
        <authorList>
            <consortium name="US DOE Joint Genome Institute (JGI-PGF)"/>
            <person name="Walter F."/>
            <person name="Albersmeier A."/>
            <person name="Kalinowski J."/>
            <person name="Ruckert C."/>
        </authorList>
    </citation>
    <scope>NUCLEOTIDE SEQUENCE</scope>
    <source>
        <strain evidence="4">JCM 31740</strain>
    </source>
</reference>
<proteinExistence type="predicted"/>
<dbReference type="OrthoDB" id="168391at2157"/>
<feature type="domain" description="FAD dependent oxidoreductase" evidence="2">
    <location>
        <begin position="2"/>
        <end position="337"/>
    </location>
</feature>
<organism evidence="3 5">
    <name type="scientific">Sulfodiicoccus acidiphilus</name>
    <dbReference type="NCBI Taxonomy" id="1670455"/>
    <lineage>
        <taxon>Archaea</taxon>
        <taxon>Thermoproteota</taxon>
        <taxon>Thermoprotei</taxon>
        <taxon>Sulfolobales</taxon>
        <taxon>Sulfolobaceae</taxon>
        <taxon>Sulfodiicoccus</taxon>
    </lineage>
</organism>
<name>A0A348B2V4_9CREN</name>
<dbReference type="RefSeq" id="WP_126449802.1">
    <property type="nucleotide sequence ID" value="NZ_AP018553.1"/>
</dbReference>
<dbReference type="Gene3D" id="3.30.9.10">
    <property type="entry name" value="D-Amino Acid Oxidase, subunit A, domain 2"/>
    <property type="match status" value="1"/>
</dbReference>
<dbReference type="PANTHER" id="PTHR13847:SF287">
    <property type="entry name" value="FAD-DEPENDENT OXIDOREDUCTASE DOMAIN-CONTAINING PROTEIN 1"/>
    <property type="match status" value="1"/>
</dbReference>
<dbReference type="GeneID" id="38666402"/>
<dbReference type="EMBL" id="BMQS01000007">
    <property type="protein sequence ID" value="GGT94052.1"/>
    <property type="molecule type" value="Genomic_DNA"/>
</dbReference>
<keyword evidence="1" id="KW-0560">Oxidoreductase</keyword>
<dbReference type="GO" id="GO:0005737">
    <property type="term" value="C:cytoplasm"/>
    <property type="evidence" value="ECO:0007669"/>
    <property type="project" value="TreeGrafter"/>
</dbReference>
<dbReference type="Proteomes" id="UP000616143">
    <property type="component" value="Unassembled WGS sequence"/>
</dbReference>
<reference evidence="3" key="3">
    <citation type="journal article" date="2019" name="BMC Res. Notes">
        <title>Complete genome sequence of the Sulfodiicoccus acidiphilus strain HS-1T, the first crenarchaeon that lacks polB3, isolated from an acidic hot spring in Ohwaku-dani, Hakone, Japan.</title>
        <authorList>
            <person name="Sakai H.D."/>
            <person name="Kurosawa N."/>
        </authorList>
    </citation>
    <scope>NUCLEOTIDE SEQUENCE</scope>
    <source>
        <strain evidence="3">HS-1</strain>
    </source>
</reference>
<accession>A0A348B2V4</accession>
<dbReference type="Pfam" id="PF01266">
    <property type="entry name" value="DAO"/>
    <property type="match status" value="1"/>
</dbReference>
<dbReference type="AlphaFoldDB" id="A0A348B2V4"/>
<dbReference type="GO" id="GO:0016491">
    <property type="term" value="F:oxidoreductase activity"/>
    <property type="evidence" value="ECO:0007669"/>
    <property type="project" value="UniProtKB-KW"/>
</dbReference>
<protein>
    <submittedName>
        <fullName evidence="3">FAD-dependent oxidoreductase</fullName>
    </submittedName>
</protein>
<dbReference type="SUPFAM" id="SSF51905">
    <property type="entry name" value="FAD/NAD(P)-binding domain"/>
    <property type="match status" value="1"/>
</dbReference>
<keyword evidence="5" id="KW-1185">Reference proteome</keyword>
<dbReference type="InterPro" id="IPR036188">
    <property type="entry name" value="FAD/NAD-bd_sf"/>
</dbReference>
<dbReference type="Gene3D" id="3.50.50.60">
    <property type="entry name" value="FAD/NAD(P)-binding domain"/>
    <property type="match status" value="1"/>
</dbReference>
<evidence type="ECO:0000256" key="1">
    <source>
        <dbReference type="ARBA" id="ARBA00023002"/>
    </source>
</evidence>
<dbReference type="PANTHER" id="PTHR13847">
    <property type="entry name" value="SARCOSINE DEHYDROGENASE-RELATED"/>
    <property type="match status" value="1"/>
</dbReference>
<evidence type="ECO:0000259" key="2">
    <source>
        <dbReference type="Pfam" id="PF01266"/>
    </source>
</evidence>
<reference evidence="4" key="4">
    <citation type="submission" date="2020-09" db="EMBL/GenBank/DDBJ databases">
        <authorList>
            <person name="Sun Q."/>
            <person name="Ohkuma M."/>
        </authorList>
    </citation>
    <scope>NUCLEOTIDE SEQUENCE</scope>
    <source>
        <strain evidence="4">JCM 31740</strain>
    </source>
</reference>
<reference evidence="5" key="2">
    <citation type="submission" date="2018-04" db="EMBL/GenBank/DDBJ databases">
        <title>Complete genome sequence of Sulfodiicoccus acidiphilus strain HS-1.</title>
        <authorList>
            <person name="Sakai H.D."/>
            <person name="Kurosawa N."/>
        </authorList>
    </citation>
    <scope>NUCLEOTIDE SEQUENCE [LARGE SCALE GENOMIC DNA]</scope>
    <source>
        <strain evidence="5">HS-1</strain>
    </source>
</reference>
<gene>
    <name evidence="4" type="ORF">GCM10007116_09740</name>
    <name evidence="3" type="ORF">HS1genome_0895</name>
</gene>